<accession>A0A2X0P7B1</accession>
<proteinExistence type="predicted"/>
<name>A0A2X0P7B1_9BASI</name>
<gene>
    <name evidence="1" type="primary">BQ5605_C008g04924</name>
    <name evidence="1" type="ORF">BQ5605_C008G04924</name>
</gene>
<evidence type="ECO:0000313" key="2">
    <source>
        <dbReference type="Proteomes" id="UP000249464"/>
    </source>
</evidence>
<sequence>MAVEAHLSNKSRNSLWCGKSRGTDQLSGLPVPLDNDMRAHAVLDKGLALPQQLSGQQDDAGRAIADFRILRSSDIDQGLGGGVNDLEEFEYGRSVVGDGGLAVVADDELVHATGTEGRGDRLRDREASTDVGQELRGSYWTDLGTYRFLPGGR</sequence>
<reference evidence="1 2" key="1">
    <citation type="submission" date="2016-11" db="EMBL/GenBank/DDBJ databases">
        <authorList>
            <person name="Jaros S."/>
            <person name="Januszkiewicz K."/>
            <person name="Wedrychowicz H."/>
        </authorList>
    </citation>
    <scope>NUCLEOTIDE SEQUENCE [LARGE SCALE GENOMIC DNA]</scope>
</reference>
<organism evidence="1 2">
    <name type="scientific">Microbotryum silenes-dioicae</name>
    <dbReference type="NCBI Taxonomy" id="796604"/>
    <lineage>
        <taxon>Eukaryota</taxon>
        <taxon>Fungi</taxon>
        <taxon>Dikarya</taxon>
        <taxon>Basidiomycota</taxon>
        <taxon>Pucciniomycotina</taxon>
        <taxon>Microbotryomycetes</taxon>
        <taxon>Microbotryales</taxon>
        <taxon>Microbotryaceae</taxon>
        <taxon>Microbotryum</taxon>
    </lineage>
</organism>
<protein>
    <submittedName>
        <fullName evidence="1">BQ5605_C008g04924 protein</fullName>
    </submittedName>
</protein>
<dbReference type="EMBL" id="FQNC01000048">
    <property type="protein sequence ID" value="SGY78719.1"/>
    <property type="molecule type" value="Genomic_DNA"/>
</dbReference>
<dbReference type="Proteomes" id="UP000249464">
    <property type="component" value="Unassembled WGS sequence"/>
</dbReference>
<keyword evidence="2" id="KW-1185">Reference proteome</keyword>
<dbReference type="AlphaFoldDB" id="A0A2X0P7B1"/>
<evidence type="ECO:0000313" key="1">
    <source>
        <dbReference type="EMBL" id="SGY78719.1"/>
    </source>
</evidence>